<evidence type="ECO:0000256" key="9">
    <source>
        <dbReference type="ARBA" id="ARBA00023163"/>
    </source>
</evidence>
<organism evidence="15 16">
    <name type="scientific">Anolis carolinensis</name>
    <name type="common">Green anole</name>
    <name type="synonym">American chameleon</name>
    <dbReference type="NCBI Taxonomy" id="28377"/>
    <lineage>
        <taxon>Eukaryota</taxon>
        <taxon>Metazoa</taxon>
        <taxon>Chordata</taxon>
        <taxon>Craniata</taxon>
        <taxon>Vertebrata</taxon>
        <taxon>Euteleostomi</taxon>
        <taxon>Lepidosauria</taxon>
        <taxon>Squamata</taxon>
        <taxon>Bifurcata</taxon>
        <taxon>Unidentata</taxon>
        <taxon>Episquamata</taxon>
        <taxon>Toxicofera</taxon>
        <taxon>Iguania</taxon>
        <taxon>Dactyloidae</taxon>
        <taxon>Anolis</taxon>
    </lineage>
</organism>
<evidence type="ECO:0000256" key="2">
    <source>
        <dbReference type="ARBA" id="ARBA00006899"/>
    </source>
</evidence>
<sequence length="660" mass="75819">MRISHSLFAYPFHESGFKGASLSLQGATSNREKPLRFEPRNQITRGVVSRPIVFESGPLAAGGFLSHRGGYRRWPGRDLQMEEEEARDFDEPCAKCISVDWGVTDEGKFYCRSCHTVTERTREVVTGDVVSNARAQSLCRGLKKRRKFDKGWEWYICEGFQYILQKQGEALQSLGVSSHIKDEVLYNLWRRYLQKSKQAFCNKPVTRSGFTSGILSSTDTEAETELDIPEILRLASSASDTDIDGASCVTGGSSTSKMSGTSAWSGSVDGTLYLQRCKKGDMRMSMPMTLAFCSLALLWLRESITLSDLLRFVMDGYIPYLNAYKDFPEEMKVYGADFKVFNVRSWPAYDDVHKKMHALAKYIELPCFPDISESCFLHPNILCMKYLMEVNLPDDMHNWTCTVIKKTGIGEIDFLKFQPGKKSSERVKYDILAVATVIVVLKILFFLDDKYEWQLADIAKEKNKDNKEGPPVFDIEKWYGVIKNTLDIEQKKFNEERIRRLWKCEKPVLFSAAKKYIVHKRHQMVVDLQKQFRTLSGSTPPPEKQKPSAFQLNWTEESTDKTYFYKHSLAGILPQKCFVFPALNKNYWLGTTKLCTMGCGHFAHFKESDFPHTYRFVLNLFSFLLRVQPSLIHEEVCVLEHKLFNSRLSLKTTVFKTSRK</sequence>
<dbReference type="Ensembl" id="ENSACAT00000000147.4">
    <property type="protein sequence ID" value="ENSACAP00000000144.3"/>
    <property type="gene ID" value="ENSACAG00000000152.4"/>
</dbReference>
<dbReference type="InParanoid" id="G1K8C0"/>
<evidence type="ECO:0000256" key="11">
    <source>
        <dbReference type="ARBA" id="ARBA00032500"/>
    </source>
</evidence>
<evidence type="ECO:0000313" key="16">
    <source>
        <dbReference type="Proteomes" id="UP000001646"/>
    </source>
</evidence>
<dbReference type="HOGENOM" id="CLU_032815_0_0_1"/>
<dbReference type="Pfam" id="PF11781">
    <property type="entry name" value="Zn_ribbon_RRN7"/>
    <property type="match status" value="1"/>
</dbReference>
<dbReference type="GO" id="GO:0008270">
    <property type="term" value="F:zinc ion binding"/>
    <property type="evidence" value="ECO:0007669"/>
    <property type="project" value="UniProtKB-KW"/>
</dbReference>
<accession>G1K8C0</accession>
<dbReference type="InterPro" id="IPR048540">
    <property type="entry name" value="Rrn7_cyclin_N"/>
</dbReference>
<feature type="domain" description="RRN7-type" evidence="12">
    <location>
        <begin position="88"/>
        <end position="119"/>
    </location>
</feature>
<reference evidence="15" key="2">
    <citation type="submission" date="2025-08" db="UniProtKB">
        <authorList>
            <consortium name="Ensembl"/>
        </authorList>
    </citation>
    <scope>IDENTIFICATION</scope>
</reference>
<protein>
    <recommendedName>
        <fullName evidence="3">TATA box-binding protein-associated factor RNA polymerase I subunit B</fullName>
    </recommendedName>
    <alternativeName>
        <fullName evidence="11">TATA box-binding protein-associated factor 1B</fullName>
    </alternativeName>
</protein>
<evidence type="ECO:0000259" key="13">
    <source>
        <dbReference type="Pfam" id="PF20644"/>
    </source>
</evidence>
<keyword evidence="6" id="KW-0862">Zinc</keyword>
<evidence type="ECO:0000256" key="5">
    <source>
        <dbReference type="ARBA" id="ARBA00022771"/>
    </source>
</evidence>
<dbReference type="AlphaFoldDB" id="G1K8C0"/>
<evidence type="ECO:0000256" key="8">
    <source>
        <dbReference type="ARBA" id="ARBA00023125"/>
    </source>
</evidence>
<evidence type="ECO:0000256" key="10">
    <source>
        <dbReference type="ARBA" id="ARBA00023242"/>
    </source>
</evidence>
<keyword evidence="9" id="KW-0804">Transcription</keyword>
<dbReference type="FunCoup" id="G1K8C0">
    <property type="interactions" value="524"/>
</dbReference>
<dbReference type="InterPro" id="IPR033599">
    <property type="entry name" value="TAF1B/Rrn7"/>
</dbReference>
<dbReference type="InterPro" id="IPR021752">
    <property type="entry name" value="TF_Rrn7_Zf"/>
</dbReference>
<keyword evidence="4" id="KW-0479">Metal-binding</keyword>
<evidence type="ECO:0000313" key="15">
    <source>
        <dbReference type="Ensembl" id="ENSACAP00000000144.3"/>
    </source>
</evidence>
<dbReference type="GO" id="GO:0042790">
    <property type="term" value="P:nucleolar large rRNA transcription by RNA polymerase I"/>
    <property type="evidence" value="ECO:0000318"/>
    <property type="project" value="GO_Central"/>
</dbReference>
<dbReference type="GeneTree" id="ENSGT00440000033827"/>
<keyword evidence="7" id="KW-0805">Transcription regulation</keyword>
<dbReference type="STRING" id="28377.ENSACAP00000000144"/>
<evidence type="ECO:0000256" key="1">
    <source>
        <dbReference type="ARBA" id="ARBA00004604"/>
    </source>
</evidence>
<evidence type="ECO:0000256" key="3">
    <source>
        <dbReference type="ARBA" id="ARBA00018994"/>
    </source>
</evidence>
<dbReference type="PANTHER" id="PTHR31576">
    <property type="entry name" value="TATA BOX-BINDING PROTEIN-ASSOCIATED FACTOR RNA POLYMERASE I SUBUNIT B"/>
    <property type="match status" value="1"/>
</dbReference>
<dbReference type="GO" id="GO:0005654">
    <property type="term" value="C:nucleoplasm"/>
    <property type="evidence" value="ECO:0007669"/>
    <property type="project" value="Ensembl"/>
</dbReference>
<evidence type="ECO:0000259" key="12">
    <source>
        <dbReference type="Pfam" id="PF11781"/>
    </source>
</evidence>
<evidence type="ECO:0000256" key="7">
    <source>
        <dbReference type="ARBA" id="ARBA00023015"/>
    </source>
</evidence>
<dbReference type="GO" id="GO:0070860">
    <property type="term" value="C:RNA polymerase I core factor complex"/>
    <property type="evidence" value="ECO:0000318"/>
    <property type="project" value="GO_Central"/>
</dbReference>
<dbReference type="PANTHER" id="PTHR31576:SF2">
    <property type="entry name" value="TATA BOX-BINDING PROTEIN-ASSOCIATED FACTOR RNA POLYMERASE I SUBUNIT B"/>
    <property type="match status" value="1"/>
</dbReference>
<proteinExistence type="inferred from homology"/>
<keyword evidence="16" id="KW-1185">Reference proteome</keyword>
<dbReference type="Proteomes" id="UP000001646">
    <property type="component" value="Chromosome 1"/>
</dbReference>
<dbReference type="GO" id="GO:0001164">
    <property type="term" value="F:RNA polymerase I core promoter sequence-specific DNA binding"/>
    <property type="evidence" value="ECO:0000318"/>
    <property type="project" value="GO_Central"/>
</dbReference>
<dbReference type="Pfam" id="PF20644">
    <property type="entry name" value="Rrn7_cyclin_N"/>
    <property type="match status" value="1"/>
</dbReference>
<name>G1K8C0_ANOCA</name>
<keyword evidence="8" id="KW-0238">DNA-binding</keyword>
<dbReference type="Bgee" id="ENSACAG00000000152">
    <property type="expression patterns" value="Expressed in ovary and 13 other cell types or tissues"/>
</dbReference>
<evidence type="ECO:0000259" key="14">
    <source>
        <dbReference type="Pfam" id="PF20645"/>
    </source>
</evidence>
<evidence type="ECO:0000256" key="6">
    <source>
        <dbReference type="ARBA" id="ARBA00022833"/>
    </source>
</evidence>
<comment type="similarity">
    <text evidence="2">Belongs to the RRN7/TAF1B family.</text>
</comment>
<evidence type="ECO:0000256" key="4">
    <source>
        <dbReference type="ARBA" id="ARBA00022723"/>
    </source>
</evidence>
<reference evidence="15" key="3">
    <citation type="submission" date="2025-09" db="UniProtKB">
        <authorList>
            <consortium name="Ensembl"/>
        </authorList>
    </citation>
    <scope>IDENTIFICATION</scope>
</reference>
<reference evidence="15 16" key="1">
    <citation type="submission" date="2009-12" db="EMBL/GenBank/DDBJ databases">
        <title>The Genome Sequence of Anolis carolinensis (Green Anole Lizard).</title>
        <authorList>
            <consortium name="The Genome Sequencing Platform"/>
            <person name="Di Palma F."/>
            <person name="Alfoldi J."/>
            <person name="Heiman D."/>
            <person name="Young S."/>
            <person name="Grabherr M."/>
            <person name="Johnson J."/>
            <person name="Lander E.S."/>
            <person name="Lindblad-Toh K."/>
        </authorList>
    </citation>
    <scope>NUCLEOTIDE SEQUENCE [LARGE SCALE GENOMIC DNA]</scope>
    <source>
        <strain evidence="15 16">JBL SC #1</strain>
    </source>
</reference>
<feature type="domain" description="Rrn7/TAF1B N-terminal cyclin" evidence="13">
    <location>
        <begin position="160"/>
        <end position="328"/>
    </location>
</feature>
<dbReference type="Pfam" id="PF20645">
    <property type="entry name" value="Rrn7_cyclin_C"/>
    <property type="match status" value="1"/>
</dbReference>
<keyword evidence="5" id="KW-0863">Zinc-finger</keyword>
<gene>
    <name evidence="15" type="primary">TAF1B</name>
</gene>
<dbReference type="eggNOG" id="ENOG502QVGU">
    <property type="taxonomic scope" value="Eukaryota"/>
</dbReference>
<comment type="subcellular location">
    <subcellularLocation>
        <location evidence="1">Nucleus</location>
        <location evidence="1">Nucleolus</location>
    </subcellularLocation>
</comment>
<keyword evidence="10" id="KW-0539">Nucleus</keyword>
<dbReference type="InterPro" id="IPR048538">
    <property type="entry name" value="Rrn7_cyclin_C"/>
</dbReference>
<feature type="domain" description="Rrn7/TAF1B C-terminal cyclin" evidence="14">
    <location>
        <begin position="345"/>
        <end position="535"/>
    </location>
</feature>
<dbReference type="GO" id="GO:0005668">
    <property type="term" value="C:RNA polymerase transcription factor SL1 complex"/>
    <property type="evidence" value="ECO:0000318"/>
    <property type="project" value="GO_Central"/>
</dbReference>